<sequence>MKGKIKYYLKKPKSEIVKDLVLALAFGGVVALAASSPFFVSGLLKELSRRNKKTYNRQSFCNAFYRLKREGLLLVQERNHQIYISLTKEGERRAGRYQINKLSIQKQKRWDQKWRIVIFDVKHKQRIKREALRGFLKRLGFYQLQKSVWVYPYDCGAEIELLKDFFGFSNTELIFIVASHIQNDAFLRRTFHIN</sequence>
<evidence type="ECO:0000313" key="4">
    <source>
        <dbReference type="Proteomes" id="UP000178065"/>
    </source>
</evidence>
<organism evidence="3 4">
    <name type="scientific">Candidatus Wildermuthbacteria bacterium RIFCSPHIGHO2_01_FULL_49_22b</name>
    <dbReference type="NCBI Taxonomy" id="1802448"/>
    <lineage>
        <taxon>Bacteria</taxon>
        <taxon>Candidatus Wildermuthiibacteriota</taxon>
    </lineage>
</organism>
<accession>A0A1G2QXP5</accession>
<dbReference type="Pfam" id="PF20803">
    <property type="entry name" value="PaaX_M"/>
    <property type="match status" value="1"/>
</dbReference>
<dbReference type="GO" id="GO:0006351">
    <property type="term" value="P:DNA-templated transcription"/>
    <property type="evidence" value="ECO:0007669"/>
    <property type="project" value="TreeGrafter"/>
</dbReference>
<evidence type="ECO:0000256" key="1">
    <source>
        <dbReference type="SAM" id="Phobius"/>
    </source>
</evidence>
<dbReference type="InterPro" id="IPR048846">
    <property type="entry name" value="PaaX-like_central"/>
</dbReference>
<evidence type="ECO:0000259" key="2">
    <source>
        <dbReference type="Pfam" id="PF20803"/>
    </source>
</evidence>
<dbReference type="PANTHER" id="PTHR30319:SF1">
    <property type="entry name" value="TRANSCRIPTIONAL REPRESSOR PAAX"/>
    <property type="match status" value="1"/>
</dbReference>
<dbReference type="Proteomes" id="UP000178065">
    <property type="component" value="Unassembled WGS sequence"/>
</dbReference>
<comment type="caution">
    <text evidence="3">The sequence shown here is derived from an EMBL/GenBank/DDBJ whole genome shotgun (WGS) entry which is preliminary data.</text>
</comment>
<protein>
    <recommendedName>
        <fullName evidence="2">Transcriptional repressor PaaX-like central Cas2-like domain-containing protein</fullName>
    </recommendedName>
</protein>
<dbReference type="AlphaFoldDB" id="A0A1G2QXP5"/>
<keyword evidence="1" id="KW-0812">Transmembrane</keyword>
<dbReference type="Gene3D" id="3.30.70.2650">
    <property type="match status" value="1"/>
</dbReference>
<dbReference type="EMBL" id="MHTT01000026">
    <property type="protein sequence ID" value="OHA64909.1"/>
    <property type="molecule type" value="Genomic_DNA"/>
</dbReference>
<keyword evidence="1" id="KW-0472">Membrane</keyword>
<dbReference type="PANTHER" id="PTHR30319">
    <property type="entry name" value="PHENYLACETIC ACID REGULATOR-RELATED TRANSCRIPTIONAL REPRESSOR"/>
    <property type="match status" value="1"/>
</dbReference>
<name>A0A1G2QXP5_9BACT</name>
<dbReference type="SUPFAM" id="SSF143430">
    <property type="entry name" value="TTP0101/SSO1404-like"/>
    <property type="match status" value="1"/>
</dbReference>
<feature type="domain" description="Transcriptional repressor PaaX-like central Cas2-like" evidence="2">
    <location>
        <begin position="108"/>
        <end position="181"/>
    </location>
</feature>
<proteinExistence type="predicted"/>
<reference evidence="3 4" key="1">
    <citation type="journal article" date="2016" name="Nat. Commun.">
        <title>Thousands of microbial genomes shed light on interconnected biogeochemical processes in an aquifer system.</title>
        <authorList>
            <person name="Anantharaman K."/>
            <person name="Brown C.T."/>
            <person name="Hug L.A."/>
            <person name="Sharon I."/>
            <person name="Castelle C.J."/>
            <person name="Probst A.J."/>
            <person name="Thomas B.C."/>
            <person name="Singh A."/>
            <person name="Wilkins M.J."/>
            <person name="Karaoz U."/>
            <person name="Brodie E.L."/>
            <person name="Williams K.H."/>
            <person name="Hubbard S.S."/>
            <person name="Banfield J.F."/>
        </authorList>
    </citation>
    <scope>NUCLEOTIDE SEQUENCE [LARGE SCALE GENOMIC DNA]</scope>
</reference>
<keyword evidence="1" id="KW-1133">Transmembrane helix</keyword>
<gene>
    <name evidence="3" type="ORF">A2672_02425</name>
</gene>
<feature type="transmembrane region" description="Helical" evidence="1">
    <location>
        <begin position="20"/>
        <end position="44"/>
    </location>
</feature>
<evidence type="ECO:0000313" key="3">
    <source>
        <dbReference type="EMBL" id="OHA64909.1"/>
    </source>
</evidence>